<dbReference type="AlphaFoldDB" id="A0A557SUA9"/>
<dbReference type="Proteomes" id="UP000315289">
    <property type="component" value="Unassembled WGS sequence"/>
</dbReference>
<evidence type="ECO:0000313" key="1">
    <source>
        <dbReference type="EMBL" id="TVP40194.1"/>
    </source>
</evidence>
<organism evidence="1 2">
    <name type="scientific">Candidatus Nitrosocosmicus arcticus</name>
    <dbReference type="NCBI Taxonomy" id="2035267"/>
    <lineage>
        <taxon>Archaea</taxon>
        <taxon>Nitrososphaerota</taxon>
        <taxon>Nitrososphaeria</taxon>
        <taxon>Nitrososphaerales</taxon>
        <taxon>Nitrososphaeraceae</taxon>
        <taxon>Candidatus Nitrosocosmicus</taxon>
    </lineage>
</organism>
<keyword evidence="2" id="KW-1185">Reference proteome</keyword>
<dbReference type="EMBL" id="VOAH01000009">
    <property type="protein sequence ID" value="TVP40194.1"/>
    <property type="molecule type" value="Genomic_DNA"/>
</dbReference>
<proteinExistence type="predicted"/>
<name>A0A557SUA9_9ARCH</name>
<reference evidence="1 2" key="1">
    <citation type="journal article" date="2019" name="Front. Microbiol.">
        <title>Ammonia Oxidation by the Arctic Terrestrial Thaumarchaeote Candidatus Nitrosocosmicus arcticus Is Stimulated by Increasing Temperatures.</title>
        <authorList>
            <person name="Alves R.J.E."/>
            <person name="Kerou M."/>
            <person name="Zappe A."/>
            <person name="Bittner R."/>
            <person name="Abby S.S."/>
            <person name="Schmidt H.A."/>
            <person name="Pfeifer K."/>
            <person name="Schleper C."/>
        </authorList>
    </citation>
    <scope>NUCLEOTIDE SEQUENCE [LARGE SCALE GENOMIC DNA]</scope>
    <source>
        <strain evidence="1 2">Kfb</strain>
    </source>
</reference>
<sequence>MARNYMNIRIIDFVSWIIVNLAGALKKSNNDSTVFLIKVYNGSIC</sequence>
<protein>
    <submittedName>
        <fullName evidence="1">Uncharacterized protein</fullName>
    </submittedName>
</protein>
<gene>
    <name evidence="1" type="ORF">NARC_90100</name>
</gene>
<evidence type="ECO:0000313" key="2">
    <source>
        <dbReference type="Proteomes" id="UP000315289"/>
    </source>
</evidence>
<accession>A0A557SUA9</accession>
<comment type="caution">
    <text evidence="1">The sequence shown here is derived from an EMBL/GenBank/DDBJ whole genome shotgun (WGS) entry which is preliminary data.</text>
</comment>